<dbReference type="GO" id="GO:0016787">
    <property type="term" value="F:hydrolase activity"/>
    <property type="evidence" value="ECO:0007669"/>
    <property type="project" value="UniProtKB-KW"/>
</dbReference>
<dbReference type="Pfam" id="PF02578">
    <property type="entry name" value="Cu-oxidase_4"/>
    <property type="match status" value="1"/>
</dbReference>
<evidence type="ECO:0000256" key="8">
    <source>
        <dbReference type="ARBA" id="ARBA00048968"/>
    </source>
</evidence>
<proteinExistence type="inferred from homology"/>
<dbReference type="GO" id="GO:0005507">
    <property type="term" value="F:copper ion binding"/>
    <property type="evidence" value="ECO:0007669"/>
    <property type="project" value="TreeGrafter"/>
</dbReference>
<protein>
    <recommendedName>
        <fullName evidence="10">Purine nucleoside phosphorylase</fullName>
    </recommendedName>
</protein>
<evidence type="ECO:0000256" key="5">
    <source>
        <dbReference type="ARBA" id="ARBA00022801"/>
    </source>
</evidence>
<accession>A0A4Y9RTX3</accession>
<comment type="catalytic activity">
    <reaction evidence="1">
        <text>inosine + phosphate = alpha-D-ribose 1-phosphate + hypoxanthine</text>
        <dbReference type="Rhea" id="RHEA:27646"/>
        <dbReference type="ChEBI" id="CHEBI:17368"/>
        <dbReference type="ChEBI" id="CHEBI:17596"/>
        <dbReference type="ChEBI" id="CHEBI:43474"/>
        <dbReference type="ChEBI" id="CHEBI:57720"/>
        <dbReference type="EC" id="2.4.2.1"/>
    </reaction>
    <physiologicalReaction direction="left-to-right" evidence="1">
        <dbReference type="Rhea" id="RHEA:27647"/>
    </physiologicalReaction>
</comment>
<evidence type="ECO:0000256" key="9">
    <source>
        <dbReference type="ARBA" id="ARBA00049893"/>
    </source>
</evidence>
<dbReference type="InterPro" id="IPR003730">
    <property type="entry name" value="Cu_polyphenol_OxRdtase"/>
</dbReference>
<evidence type="ECO:0000256" key="4">
    <source>
        <dbReference type="ARBA" id="ARBA00022723"/>
    </source>
</evidence>
<dbReference type="PANTHER" id="PTHR30616">
    <property type="entry name" value="UNCHARACTERIZED PROTEIN YFIH"/>
    <property type="match status" value="1"/>
</dbReference>
<evidence type="ECO:0000256" key="2">
    <source>
        <dbReference type="ARBA" id="ARBA00007353"/>
    </source>
</evidence>
<dbReference type="NCBIfam" id="TIGR00726">
    <property type="entry name" value="peptidoglycan editing factor PgeF"/>
    <property type="match status" value="1"/>
</dbReference>
<dbReference type="Proteomes" id="UP000298438">
    <property type="component" value="Unassembled WGS sequence"/>
</dbReference>
<evidence type="ECO:0000256" key="3">
    <source>
        <dbReference type="ARBA" id="ARBA00022679"/>
    </source>
</evidence>
<dbReference type="SUPFAM" id="SSF64438">
    <property type="entry name" value="CNF1/YfiH-like putative cysteine hydrolases"/>
    <property type="match status" value="1"/>
</dbReference>
<dbReference type="GO" id="GO:0017061">
    <property type="term" value="F:S-methyl-5-thioadenosine phosphorylase activity"/>
    <property type="evidence" value="ECO:0007669"/>
    <property type="project" value="UniProtKB-EC"/>
</dbReference>
<reference evidence="11 12" key="1">
    <citation type="submission" date="2019-03" db="EMBL/GenBank/DDBJ databases">
        <title>Draft Genome Sequence of Massilia arenosa sp. nov., a Novel Massilia Species Isolated from a Sandy-loam Maize Soil.</title>
        <authorList>
            <person name="Raths R."/>
            <person name="Peta V."/>
            <person name="Bucking H."/>
        </authorList>
    </citation>
    <scope>NUCLEOTIDE SEQUENCE [LARGE SCALE GENOMIC DNA]</scope>
    <source>
        <strain evidence="11 12">MC02</strain>
    </source>
</reference>
<keyword evidence="3" id="KW-0808">Transferase</keyword>
<evidence type="ECO:0000256" key="10">
    <source>
        <dbReference type="RuleBase" id="RU361274"/>
    </source>
</evidence>
<dbReference type="PANTHER" id="PTHR30616:SF2">
    <property type="entry name" value="PURINE NUCLEOSIDE PHOSPHORYLASE LACC1"/>
    <property type="match status" value="1"/>
</dbReference>
<comment type="similarity">
    <text evidence="2 10">Belongs to the purine nucleoside phosphorylase YfiH/LACC1 family.</text>
</comment>
<keyword evidence="4" id="KW-0479">Metal-binding</keyword>
<gene>
    <name evidence="11" type="primary">pgeF</name>
    <name evidence="11" type="ORF">E4L96_22260</name>
</gene>
<evidence type="ECO:0000313" key="12">
    <source>
        <dbReference type="Proteomes" id="UP000298438"/>
    </source>
</evidence>
<dbReference type="RefSeq" id="WP_135209414.1">
    <property type="nucleotide sequence ID" value="NZ_SPVF01000268.1"/>
</dbReference>
<keyword evidence="12" id="KW-1185">Reference proteome</keyword>
<comment type="caution">
    <text evidence="11">The sequence shown here is derived from an EMBL/GenBank/DDBJ whole genome shotgun (WGS) entry which is preliminary data.</text>
</comment>
<evidence type="ECO:0000256" key="1">
    <source>
        <dbReference type="ARBA" id="ARBA00000553"/>
    </source>
</evidence>
<keyword evidence="6" id="KW-0862">Zinc</keyword>
<dbReference type="OrthoDB" id="4279at2"/>
<comment type="catalytic activity">
    <reaction evidence="9">
        <text>S-methyl-5'-thioadenosine + phosphate = 5-(methylsulfanyl)-alpha-D-ribose 1-phosphate + adenine</text>
        <dbReference type="Rhea" id="RHEA:11852"/>
        <dbReference type="ChEBI" id="CHEBI:16708"/>
        <dbReference type="ChEBI" id="CHEBI:17509"/>
        <dbReference type="ChEBI" id="CHEBI:43474"/>
        <dbReference type="ChEBI" id="CHEBI:58533"/>
        <dbReference type="EC" id="2.4.2.28"/>
    </reaction>
    <physiologicalReaction direction="left-to-right" evidence="9">
        <dbReference type="Rhea" id="RHEA:11853"/>
    </physiologicalReaction>
</comment>
<dbReference type="EMBL" id="SPVF01000268">
    <property type="protein sequence ID" value="TFW11335.1"/>
    <property type="molecule type" value="Genomic_DNA"/>
</dbReference>
<comment type="catalytic activity">
    <reaction evidence="7">
        <text>adenosine + H2O + H(+) = inosine + NH4(+)</text>
        <dbReference type="Rhea" id="RHEA:24408"/>
        <dbReference type="ChEBI" id="CHEBI:15377"/>
        <dbReference type="ChEBI" id="CHEBI:15378"/>
        <dbReference type="ChEBI" id="CHEBI:16335"/>
        <dbReference type="ChEBI" id="CHEBI:17596"/>
        <dbReference type="ChEBI" id="CHEBI:28938"/>
        <dbReference type="EC" id="3.5.4.4"/>
    </reaction>
    <physiologicalReaction direction="left-to-right" evidence="7">
        <dbReference type="Rhea" id="RHEA:24409"/>
    </physiologicalReaction>
</comment>
<dbReference type="InterPro" id="IPR011324">
    <property type="entry name" value="Cytotoxic_necrot_fac-like_cat"/>
</dbReference>
<dbReference type="CDD" id="cd16833">
    <property type="entry name" value="YfiH"/>
    <property type="match status" value="1"/>
</dbReference>
<dbReference type="Gene3D" id="3.60.140.10">
    <property type="entry name" value="CNF1/YfiH-like putative cysteine hydrolases"/>
    <property type="match status" value="1"/>
</dbReference>
<comment type="catalytic activity">
    <reaction evidence="8">
        <text>adenosine + phosphate = alpha-D-ribose 1-phosphate + adenine</text>
        <dbReference type="Rhea" id="RHEA:27642"/>
        <dbReference type="ChEBI" id="CHEBI:16335"/>
        <dbReference type="ChEBI" id="CHEBI:16708"/>
        <dbReference type="ChEBI" id="CHEBI:43474"/>
        <dbReference type="ChEBI" id="CHEBI:57720"/>
        <dbReference type="EC" id="2.4.2.1"/>
    </reaction>
    <physiologicalReaction direction="left-to-right" evidence="8">
        <dbReference type="Rhea" id="RHEA:27643"/>
    </physiologicalReaction>
</comment>
<name>A0A4Y9RTX3_9BURK</name>
<dbReference type="InterPro" id="IPR038371">
    <property type="entry name" value="Cu_polyphenol_OxRdtase_sf"/>
</dbReference>
<keyword evidence="5" id="KW-0378">Hydrolase</keyword>
<evidence type="ECO:0000256" key="6">
    <source>
        <dbReference type="ARBA" id="ARBA00022833"/>
    </source>
</evidence>
<sequence length="259" mass="27031">MSSPFALVPHWPGMPHAVAALTTTRCHGVSPAPYDDGQGGGGFNLGLHVGDDPENVRRNRAHLRHVLPAEPAWISQVHGIAVVDAAQVTSDAAVVADASVTGQRGVVCAIQTADCIPVLLADKDGKVVGAAHAGWRSLAGGVLAATVAAMRAKGAGDITAWIGPSIGPDEFEVGDDVLQAFLATALADAGRVHACFRPIPGKSGKYLANMWVLARLALARGGVTEVAFSEHCTVSEPETFYSYRRDGVTGRMATLIWLR</sequence>
<dbReference type="AlphaFoldDB" id="A0A4Y9RTX3"/>
<evidence type="ECO:0000256" key="7">
    <source>
        <dbReference type="ARBA" id="ARBA00047989"/>
    </source>
</evidence>
<organism evidence="11 12">
    <name type="scientific">Zemynaea arenosa</name>
    <dbReference type="NCBI Taxonomy" id="2561931"/>
    <lineage>
        <taxon>Bacteria</taxon>
        <taxon>Pseudomonadati</taxon>
        <taxon>Pseudomonadota</taxon>
        <taxon>Betaproteobacteria</taxon>
        <taxon>Burkholderiales</taxon>
        <taxon>Oxalobacteraceae</taxon>
        <taxon>Telluria group</taxon>
        <taxon>Zemynaea</taxon>
    </lineage>
</organism>
<evidence type="ECO:0000313" key="11">
    <source>
        <dbReference type="EMBL" id="TFW11335.1"/>
    </source>
</evidence>